<dbReference type="Proteomes" id="UP000034176">
    <property type="component" value="Unassembled WGS sequence"/>
</dbReference>
<dbReference type="STRING" id="1618434.UR52_C0001G0089"/>
<accession>A0A0G0ASX4</accession>
<keyword evidence="2" id="KW-0808">Transferase</keyword>
<dbReference type="CDD" id="cd04179">
    <property type="entry name" value="DPM_DPG-synthase_like"/>
    <property type="match status" value="1"/>
</dbReference>
<dbReference type="InterPro" id="IPR001173">
    <property type="entry name" value="Glyco_trans_2-like"/>
</dbReference>
<comment type="caution">
    <text evidence="2">The sequence shown here is derived from an EMBL/GenBank/DDBJ whole genome shotgun (WGS) entry which is preliminary data.</text>
</comment>
<evidence type="ECO:0000313" key="3">
    <source>
        <dbReference type="Proteomes" id="UP000034176"/>
    </source>
</evidence>
<feature type="domain" description="Glycosyltransferase 2-like" evidence="1">
    <location>
        <begin position="6"/>
        <end position="162"/>
    </location>
</feature>
<dbReference type="PANTHER" id="PTHR48090:SF7">
    <property type="entry name" value="RFBJ PROTEIN"/>
    <property type="match status" value="1"/>
</dbReference>
<protein>
    <submittedName>
        <fullName evidence="2">Glycosyl transferase family 2</fullName>
    </submittedName>
</protein>
<dbReference type="EMBL" id="LBPN01000001">
    <property type="protein sequence ID" value="KKP60009.1"/>
    <property type="molecule type" value="Genomic_DNA"/>
</dbReference>
<dbReference type="InterPro" id="IPR050256">
    <property type="entry name" value="Glycosyltransferase_2"/>
</dbReference>
<dbReference type="PANTHER" id="PTHR48090">
    <property type="entry name" value="UNDECAPRENYL-PHOSPHATE 4-DEOXY-4-FORMAMIDO-L-ARABINOSE TRANSFERASE-RELATED"/>
    <property type="match status" value="1"/>
</dbReference>
<sequence length="228" mass="25898">MKKPLVIIPAFNEATKLGEVIKSIQDIFQKENIDICVIDDGSVDNTYKIAKKIHVKVLKHLLNRGLGAALATGFEYAKKHKYEIVVTFDADGQHKASDIKRIIVPIIEGKGDVVIGSRVLEYRQMPILRRLINLLSNLATYILFGIWTTDSQSGLRAFSSKALKLIKLKSERMEVSSEIFKEIGRNKLRLKEIPIKPIYTQYSLNKGQRISNATNVIWKLFINKFSNI</sequence>
<dbReference type="AlphaFoldDB" id="A0A0G0ASX4"/>
<proteinExistence type="predicted"/>
<organism evidence="2 3">
    <name type="scientific">Candidatus Gottesmanbacteria bacterium GW2011_GWA1_34_13</name>
    <dbReference type="NCBI Taxonomy" id="1618434"/>
    <lineage>
        <taxon>Bacteria</taxon>
        <taxon>Candidatus Gottesmaniibacteriota</taxon>
    </lineage>
</organism>
<evidence type="ECO:0000259" key="1">
    <source>
        <dbReference type="Pfam" id="PF00535"/>
    </source>
</evidence>
<reference evidence="2 3" key="1">
    <citation type="journal article" date="2015" name="Nature">
        <title>rRNA introns, odd ribosomes, and small enigmatic genomes across a large radiation of phyla.</title>
        <authorList>
            <person name="Brown C.T."/>
            <person name="Hug L.A."/>
            <person name="Thomas B.C."/>
            <person name="Sharon I."/>
            <person name="Castelle C.J."/>
            <person name="Singh A."/>
            <person name="Wilkins M.J."/>
            <person name="Williams K.H."/>
            <person name="Banfield J.F."/>
        </authorList>
    </citation>
    <scope>NUCLEOTIDE SEQUENCE [LARGE SCALE GENOMIC DNA]</scope>
</reference>
<dbReference type="SUPFAM" id="SSF53448">
    <property type="entry name" value="Nucleotide-diphospho-sugar transferases"/>
    <property type="match status" value="1"/>
</dbReference>
<dbReference type="Gene3D" id="3.90.550.10">
    <property type="entry name" value="Spore Coat Polysaccharide Biosynthesis Protein SpsA, Chain A"/>
    <property type="match status" value="1"/>
</dbReference>
<dbReference type="Pfam" id="PF00535">
    <property type="entry name" value="Glycos_transf_2"/>
    <property type="match status" value="1"/>
</dbReference>
<dbReference type="InterPro" id="IPR029044">
    <property type="entry name" value="Nucleotide-diphossugar_trans"/>
</dbReference>
<evidence type="ECO:0000313" key="2">
    <source>
        <dbReference type="EMBL" id="KKP60009.1"/>
    </source>
</evidence>
<dbReference type="GO" id="GO:0016740">
    <property type="term" value="F:transferase activity"/>
    <property type="evidence" value="ECO:0007669"/>
    <property type="project" value="UniProtKB-KW"/>
</dbReference>
<name>A0A0G0ASX4_9BACT</name>
<gene>
    <name evidence="2" type="ORF">UR52_C0001G0089</name>
</gene>